<gene>
    <name evidence="1" type="ORF">KK1_014411</name>
</gene>
<sequence length="71" mass="8157">MAHVAAEIIWIQFLLKELGISYYTPNLYCDNLGTVALSHNQCCILALNTWNLTCTLFEIKLFLKTLLFSLF</sequence>
<dbReference type="EMBL" id="CM003612">
    <property type="protein sequence ID" value="KYP58986.1"/>
    <property type="molecule type" value="Genomic_DNA"/>
</dbReference>
<evidence type="ECO:0000313" key="2">
    <source>
        <dbReference type="Proteomes" id="UP000075243"/>
    </source>
</evidence>
<name>A0A151SW16_CAJCA</name>
<evidence type="ECO:0000313" key="1">
    <source>
        <dbReference type="EMBL" id="KYP58986.1"/>
    </source>
</evidence>
<protein>
    <recommendedName>
        <fullName evidence="3">Retrovirus-related Pol polyprotein from transposon TNT 1-94</fullName>
    </recommendedName>
</protein>
<reference evidence="1 2" key="1">
    <citation type="journal article" date="2012" name="Nat. Biotechnol.">
        <title>Draft genome sequence of pigeonpea (Cajanus cajan), an orphan legume crop of resource-poor farmers.</title>
        <authorList>
            <person name="Varshney R.K."/>
            <person name="Chen W."/>
            <person name="Li Y."/>
            <person name="Bharti A.K."/>
            <person name="Saxena R.K."/>
            <person name="Schlueter J.A."/>
            <person name="Donoghue M.T."/>
            <person name="Azam S."/>
            <person name="Fan G."/>
            <person name="Whaley A.M."/>
            <person name="Farmer A.D."/>
            <person name="Sheridan J."/>
            <person name="Iwata A."/>
            <person name="Tuteja R."/>
            <person name="Penmetsa R.V."/>
            <person name="Wu W."/>
            <person name="Upadhyaya H.D."/>
            <person name="Yang S.P."/>
            <person name="Shah T."/>
            <person name="Saxena K.B."/>
            <person name="Michael T."/>
            <person name="McCombie W.R."/>
            <person name="Yang B."/>
            <person name="Zhang G."/>
            <person name="Yang H."/>
            <person name="Wang J."/>
            <person name="Spillane C."/>
            <person name="Cook D.R."/>
            <person name="May G.D."/>
            <person name="Xu X."/>
            <person name="Jackson S.A."/>
        </authorList>
    </citation>
    <scope>NUCLEOTIDE SEQUENCE [LARGE SCALE GENOMIC DNA]</scope>
    <source>
        <strain evidence="2">cv. Asha</strain>
    </source>
</reference>
<evidence type="ECO:0008006" key="3">
    <source>
        <dbReference type="Google" id="ProtNLM"/>
    </source>
</evidence>
<accession>A0A151SW16</accession>
<dbReference type="Proteomes" id="UP000075243">
    <property type="component" value="Chromosome 10"/>
</dbReference>
<organism evidence="1 2">
    <name type="scientific">Cajanus cajan</name>
    <name type="common">Pigeon pea</name>
    <name type="synonym">Cajanus indicus</name>
    <dbReference type="NCBI Taxonomy" id="3821"/>
    <lineage>
        <taxon>Eukaryota</taxon>
        <taxon>Viridiplantae</taxon>
        <taxon>Streptophyta</taxon>
        <taxon>Embryophyta</taxon>
        <taxon>Tracheophyta</taxon>
        <taxon>Spermatophyta</taxon>
        <taxon>Magnoliopsida</taxon>
        <taxon>eudicotyledons</taxon>
        <taxon>Gunneridae</taxon>
        <taxon>Pentapetalae</taxon>
        <taxon>rosids</taxon>
        <taxon>fabids</taxon>
        <taxon>Fabales</taxon>
        <taxon>Fabaceae</taxon>
        <taxon>Papilionoideae</taxon>
        <taxon>50 kb inversion clade</taxon>
        <taxon>NPAAA clade</taxon>
        <taxon>indigoferoid/millettioid clade</taxon>
        <taxon>Phaseoleae</taxon>
        <taxon>Cajanus</taxon>
    </lineage>
</organism>
<proteinExistence type="predicted"/>
<dbReference type="AlphaFoldDB" id="A0A151SW16"/>
<dbReference type="Gramene" id="C.cajan_13988.t">
    <property type="protein sequence ID" value="C.cajan_13988.t.cds1"/>
    <property type="gene ID" value="C.cajan_13988"/>
</dbReference>
<keyword evidence="2" id="KW-1185">Reference proteome</keyword>